<dbReference type="GO" id="GO:0016887">
    <property type="term" value="F:ATP hydrolysis activity"/>
    <property type="evidence" value="ECO:0007669"/>
    <property type="project" value="InterPro"/>
</dbReference>
<dbReference type="InterPro" id="IPR017871">
    <property type="entry name" value="ABC_transporter-like_CS"/>
</dbReference>
<gene>
    <name evidence="4" type="ORF">BN2458_PEG0108</name>
    <name evidence="5" type="ORF">LS75_006545</name>
</gene>
<protein>
    <submittedName>
        <fullName evidence="5">ATP-binding cassette domain-containing protein</fullName>
    </submittedName>
    <submittedName>
        <fullName evidence="4">Putative ABC transporter ATP binding protein</fullName>
    </submittedName>
</protein>
<evidence type="ECO:0000313" key="4">
    <source>
        <dbReference type="EMBL" id="CUU38995.1"/>
    </source>
</evidence>
<dbReference type="PROSITE" id="PS50893">
    <property type="entry name" value="ABC_TRANSPORTER_2"/>
    <property type="match status" value="1"/>
</dbReference>
<dbReference type="KEGG" id="hty:BN2458_PEG0108"/>
<dbReference type="EMBL" id="LN907858">
    <property type="protein sequence ID" value="CUU38995.1"/>
    <property type="molecule type" value="Genomic_DNA"/>
</dbReference>
<evidence type="ECO:0000259" key="3">
    <source>
        <dbReference type="PROSITE" id="PS50893"/>
    </source>
</evidence>
<sequence>MSHLLRAYNLSHSFETTLYTDINLQVGEGESIAILGVSGSGKSTILNNLSTLLKPKVGRVGLLDKDDIYALSPKEQLLLRRLHIGIVFQAHYLFRGFSGVENLKVASILSNKSIDNALLESFGIDKVIHQQIGELSGGQQQRLSIARVLTKKPKIIFADEPTGNLDKQTATQVMEILFSYIREHKAALILATHDKDIAYACNRIYNLYDKTLCEVHTS</sequence>
<keyword evidence="6" id="KW-1185">Reference proteome</keyword>
<dbReference type="InterPro" id="IPR003593">
    <property type="entry name" value="AAA+_ATPase"/>
</dbReference>
<dbReference type="PATRIC" id="fig|76936.10.peg.106"/>
<dbReference type="PROSITE" id="PS00211">
    <property type="entry name" value="ABC_TRANSPORTER_1"/>
    <property type="match status" value="1"/>
</dbReference>
<dbReference type="Proteomes" id="UP000029925">
    <property type="component" value="Unassembled WGS sequence"/>
</dbReference>
<dbReference type="PANTHER" id="PTHR42798:SF2">
    <property type="entry name" value="ABC TRANSPORTER ATP-BINDING PROTEIN MG467-RELATED"/>
    <property type="match status" value="1"/>
</dbReference>
<reference evidence="5 6" key="1">
    <citation type="journal article" date="2014" name="Genome Announc.">
        <title>Draft genome sequences of eight enterohepatic helicobacter species isolated from both laboratory and wild rodents.</title>
        <authorList>
            <person name="Sheh A."/>
            <person name="Shen Z."/>
            <person name="Fox J.G."/>
        </authorList>
    </citation>
    <scope>NUCLEOTIDE SEQUENCE [LARGE SCALE GENOMIC DNA]</scope>
    <source>
        <strain evidence="5 6">MIT 98-6810</strain>
    </source>
</reference>
<dbReference type="Gene3D" id="3.40.50.300">
    <property type="entry name" value="P-loop containing nucleotide triphosphate hydrolases"/>
    <property type="match status" value="1"/>
</dbReference>
<dbReference type="PANTHER" id="PTHR42798">
    <property type="entry name" value="LIPOPROTEIN-RELEASING SYSTEM ATP-BINDING PROTEIN LOLD"/>
    <property type="match status" value="1"/>
</dbReference>
<dbReference type="AlphaFoldDB" id="A0A0S4PRN1"/>
<evidence type="ECO:0000313" key="6">
    <source>
        <dbReference type="Proteomes" id="UP000029925"/>
    </source>
</evidence>
<evidence type="ECO:0000313" key="7">
    <source>
        <dbReference type="Proteomes" id="UP000064525"/>
    </source>
</evidence>
<keyword evidence="2 5" id="KW-0067">ATP-binding</keyword>
<accession>A0A0S4PRN1</accession>
<reference evidence="4" key="2">
    <citation type="submission" date="2015-11" db="EMBL/GenBank/DDBJ databases">
        <authorList>
            <person name="Zhang Y."/>
            <person name="Guo Z."/>
        </authorList>
    </citation>
    <scope>NUCLEOTIDE SEQUENCE</scope>
    <source>
        <strain evidence="4">1</strain>
    </source>
</reference>
<dbReference type="Pfam" id="PF00005">
    <property type="entry name" value="ABC_tran"/>
    <property type="match status" value="1"/>
</dbReference>
<proteinExistence type="predicted"/>
<dbReference type="SUPFAM" id="SSF52540">
    <property type="entry name" value="P-loop containing nucleoside triphosphate hydrolases"/>
    <property type="match status" value="1"/>
</dbReference>
<dbReference type="InterPro" id="IPR003439">
    <property type="entry name" value="ABC_transporter-like_ATP-bd"/>
</dbReference>
<dbReference type="STRING" id="76936.BN2458_PEG0108"/>
<dbReference type="GO" id="GO:0005524">
    <property type="term" value="F:ATP binding"/>
    <property type="evidence" value="ECO:0007669"/>
    <property type="project" value="UniProtKB-KW"/>
</dbReference>
<dbReference type="SMART" id="SM00382">
    <property type="entry name" value="AAA"/>
    <property type="match status" value="1"/>
</dbReference>
<name>A0A0S4PRN1_9HELI</name>
<dbReference type="OrthoDB" id="9814623at2"/>
<evidence type="ECO:0000256" key="2">
    <source>
        <dbReference type="ARBA" id="ARBA00022840"/>
    </source>
</evidence>
<dbReference type="EMBL" id="JRPF02000007">
    <property type="protein sequence ID" value="TLD78263.1"/>
    <property type="molecule type" value="Genomic_DNA"/>
</dbReference>
<reference evidence="7" key="3">
    <citation type="submission" date="2015-11" db="EMBL/GenBank/DDBJ databases">
        <authorList>
            <person name="Anvar S.Y."/>
        </authorList>
    </citation>
    <scope>NUCLEOTIDE SEQUENCE [LARGE SCALE GENOMIC DNA]</scope>
</reference>
<evidence type="ECO:0000313" key="5">
    <source>
        <dbReference type="EMBL" id="TLD78263.1"/>
    </source>
</evidence>
<keyword evidence="1" id="KW-0547">Nucleotide-binding</keyword>
<dbReference type="InterPro" id="IPR027417">
    <property type="entry name" value="P-loop_NTPase"/>
</dbReference>
<organism evidence="4 7">
    <name type="scientific">Helicobacter typhlonius</name>
    <dbReference type="NCBI Taxonomy" id="76936"/>
    <lineage>
        <taxon>Bacteria</taxon>
        <taxon>Pseudomonadati</taxon>
        <taxon>Campylobacterota</taxon>
        <taxon>Epsilonproteobacteria</taxon>
        <taxon>Campylobacterales</taxon>
        <taxon>Helicobacteraceae</taxon>
        <taxon>Helicobacter</taxon>
    </lineage>
</organism>
<feature type="domain" description="ABC transporter" evidence="3">
    <location>
        <begin position="2"/>
        <end position="217"/>
    </location>
</feature>
<evidence type="ECO:0000256" key="1">
    <source>
        <dbReference type="ARBA" id="ARBA00022741"/>
    </source>
</evidence>
<dbReference type="Proteomes" id="UP000064525">
    <property type="component" value="Chromosome I"/>
</dbReference>